<dbReference type="RefSeq" id="XP_003089356.2">
    <property type="nucleotide sequence ID" value="XM_003089308.2"/>
</dbReference>
<sequence length="186" mass="21424">MEPILSEWDDSQSIVKSKITNRASIRILERYPLKETDVETLFEAEEMTGGEPEELYKLCRQLLNVWKYAIFFQPKPENFVELLQEKNYPPPVIKGLLEAYTSETTAEIVEHLATASHSAIPRVLSTDWSCRTVTRRNDVATSDREAILTFSTVDGVKRIELSGRDLEKLYWSVNRVQTSLDSLLER</sequence>
<dbReference type="CTD" id="9811239"/>
<evidence type="ECO:0000313" key="1">
    <source>
        <dbReference type="EMBL" id="KAF1750565.1"/>
    </source>
</evidence>
<reference evidence="1 2" key="1">
    <citation type="submission" date="2019-12" db="EMBL/GenBank/DDBJ databases">
        <title>Chromosome-level assembly of the Caenorhabditis remanei genome.</title>
        <authorList>
            <person name="Teterina A.A."/>
            <person name="Willis J.H."/>
            <person name="Phillips P.C."/>
        </authorList>
    </citation>
    <scope>NUCLEOTIDE SEQUENCE [LARGE SCALE GENOMIC DNA]</scope>
    <source>
        <strain evidence="1 2">PX506</strain>
        <tissue evidence="1">Whole organism</tissue>
    </source>
</reference>
<dbReference type="GeneID" id="9811239"/>
<dbReference type="AlphaFoldDB" id="A0A6A5G7C3"/>
<gene>
    <name evidence="1" type="ORF">GCK72_017116</name>
</gene>
<evidence type="ECO:0000313" key="2">
    <source>
        <dbReference type="Proteomes" id="UP000483820"/>
    </source>
</evidence>
<protein>
    <recommendedName>
        <fullName evidence="3">COMM domain-containing protein</fullName>
    </recommendedName>
</protein>
<dbReference type="Proteomes" id="UP000483820">
    <property type="component" value="Chromosome V"/>
</dbReference>
<evidence type="ECO:0008006" key="3">
    <source>
        <dbReference type="Google" id="ProtNLM"/>
    </source>
</evidence>
<comment type="caution">
    <text evidence="1">The sequence shown here is derived from an EMBL/GenBank/DDBJ whole genome shotgun (WGS) entry which is preliminary data.</text>
</comment>
<proteinExistence type="predicted"/>
<dbReference type="EMBL" id="WUAV01000005">
    <property type="protein sequence ID" value="KAF1750565.1"/>
    <property type="molecule type" value="Genomic_DNA"/>
</dbReference>
<accession>A0A6A5G7C3</accession>
<dbReference type="KEGG" id="crq:GCK72_017116"/>
<organism evidence="1 2">
    <name type="scientific">Caenorhabditis remanei</name>
    <name type="common">Caenorhabditis vulgaris</name>
    <dbReference type="NCBI Taxonomy" id="31234"/>
    <lineage>
        <taxon>Eukaryota</taxon>
        <taxon>Metazoa</taxon>
        <taxon>Ecdysozoa</taxon>
        <taxon>Nematoda</taxon>
        <taxon>Chromadorea</taxon>
        <taxon>Rhabditida</taxon>
        <taxon>Rhabditina</taxon>
        <taxon>Rhabditomorpha</taxon>
        <taxon>Rhabditoidea</taxon>
        <taxon>Rhabditidae</taxon>
        <taxon>Peloderinae</taxon>
        <taxon>Caenorhabditis</taxon>
    </lineage>
</organism>
<name>A0A6A5G7C3_CAERE</name>